<evidence type="ECO:0000313" key="2">
    <source>
        <dbReference type="Proteomes" id="UP000504633"/>
    </source>
</evidence>
<feature type="region of interest" description="Disordered" evidence="1">
    <location>
        <begin position="242"/>
        <end position="263"/>
    </location>
</feature>
<dbReference type="Proteomes" id="UP000504633">
    <property type="component" value="Unplaced"/>
</dbReference>
<dbReference type="KEGG" id="dhe:111594406"/>
<name>A0A6J1LBM9_DROHY</name>
<gene>
    <name evidence="3" type="primary">LOC111594406</name>
</gene>
<protein>
    <submittedName>
        <fullName evidence="3">Myb-like protein D isoform X1</fullName>
    </submittedName>
</protein>
<accession>A0A6J1LBM9</accession>
<dbReference type="RefSeq" id="XP_023163446.2">
    <property type="nucleotide sequence ID" value="XM_023307678.2"/>
</dbReference>
<feature type="region of interest" description="Disordered" evidence="1">
    <location>
        <begin position="300"/>
        <end position="323"/>
    </location>
</feature>
<evidence type="ECO:0000256" key="1">
    <source>
        <dbReference type="SAM" id="MobiDB-lite"/>
    </source>
</evidence>
<dbReference type="OrthoDB" id="8117310at2759"/>
<evidence type="ECO:0000313" key="3">
    <source>
        <dbReference type="RefSeq" id="XP_023163446.2"/>
    </source>
</evidence>
<organism evidence="2 3">
    <name type="scientific">Drosophila hydei</name>
    <name type="common">Fruit fly</name>
    <dbReference type="NCBI Taxonomy" id="7224"/>
    <lineage>
        <taxon>Eukaryota</taxon>
        <taxon>Metazoa</taxon>
        <taxon>Ecdysozoa</taxon>
        <taxon>Arthropoda</taxon>
        <taxon>Hexapoda</taxon>
        <taxon>Insecta</taxon>
        <taxon>Pterygota</taxon>
        <taxon>Neoptera</taxon>
        <taxon>Endopterygota</taxon>
        <taxon>Diptera</taxon>
        <taxon>Brachycera</taxon>
        <taxon>Muscomorpha</taxon>
        <taxon>Ephydroidea</taxon>
        <taxon>Drosophilidae</taxon>
        <taxon>Drosophila</taxon>
    </lineage>
</organism>
<feature type="region of interest" description="Disordered" evidence="1">
    <location>
        <begin position="683"/>
        <end position="709"/>
    </location>
</feature>
<dbReference type="GeneID" id="111594406"/>
<sequence>MQKMMQSNNGFRPNSERSSSRISIYNYPEHLNPFTEEDNHKRLRFWNFSKSNDNSKRRSFSFGNLRDVWTFRSFNLKKKSSTLGIQKTSESPPVLRRNFDSTTPYLHSEQNANQRRHVMRSLQNVSVPIGLTMGKADFDRCSTPQPQRYATIRSSYSSLSSTNPFESEIESDVNNIESSTLGLRTKTYRKKRRAPSVPTKIMVTEPQTDPVKENSVDSRHNVDDLDIKSLTTEIERFVNHSNETSDNHISALESTKDYEKQPTTPGETLLLITENSNRIIPTAPNRKNLSVKARLNTKSDISTQEESLDAREDNLKETNASSRKLPGVDDNLWSTPNYNILTEKQNLVVREDSANEVFSNKENLTAEANFLRKPKPNSHTTTLEHILDARKDDSKLSSLSNNEYSVVEVGQTTNNNISTHTHIVESTNRNSEEFTTSSRESSQVDACETSSNNILTRLGKEENLEAKVENSIKFTGPTRGQTTVDVSPSTLLNNNYNIYNEENFFKTKKADNSKDNASQVREHLTIDEQINKEIIFDIVTTDSIPTTKSNQQNYSCLEQEKFENNNSQNPLTIYESSKSNIDCSQESAKPTKAKSVKEIIDSINRSQRLLKESAAKGTIQYSTALYSTTSVSPNNNHNKREVVENDNLDSSSCENHLDMNEQNFKKNKIDKIVFQFRESSPTASNLDWNPVPKPKRINSNLLSKDINEL</sequence>
<dbReference type="AlphaFoldDB" id="A0A6J1LBM9"/>
<proteinExistence type="predicted"/>
<keyword evidence="2" id="KW-1185">Reference proteome</keyword>
<reference evidence="3" key="1">
    <citation type="submission" date="2025-08" db="UniProtKB">
        <authorList>
            <consortium name="RefSeq"/>
        </authorList>
    </citation>
    <scope>IDENTIFICATION</scope>
    <source>
        <strain evidence="3">15085-1641.00</strain>
        <tissue evidence="3">Whole body</tissue>
    </source>
</reference>